<evidence type="ECO:0000313" key="4">
    <source>
        <dbReference type="Proteomes" id="UP000253752"/>
    </source>
</evidence>
<evidence type="ECO:0000313" key="3">
    <source>
        <dbReference type="EMBL" id="RDB76296.1"/>
    </source>
</evidence>
<gene>
    <name evidence="3" type="ORF">C1872_12705</name>
</gene>
<dbReference type="InterPro" id="IPR035412">
    <property type="entry name" value="Terminase_L_N"/>
</dbReference>
<dbReference type="AlphaFoldDB" id="A0A369MN51"/>
<feature type="region of interest" description="Disordered" evidence="1">
    <location>
        <begin position="1"/>
        <end position="89"/>
    </location>
</feature>
<feature type="compositionally biased region" description="Basic and acidic residues" evidence="1">
    <location>
        <begin position="61"/>
        <end position="77"/>
    </location>
</feature>
<evidence type="ECO:0000256" key="1">
    <source>
        <dbReference type="SAM" id="MobiDB-lite"/>
    </source>
</evidence>
<accession>A0A369MN51</accession>
<dbReference type="EMBL" id="PPTX01000022">
    <property type="protein sequence ID" value="RDB76296.1"/>
    <property type="molecule type" value="Genomic_DNA"/>
</dbReference>
<evidence type="ECO:0000259" key="2">
    <source>
        <dbReference type="Pfam" id="PF04466"/>
    </source>
</evidence>
<proteinExistence type="predicted"/>
<dbReference type="InterPro" id="IPR027417">
    <property type="entry name" value="P-loop_NTPase"/>
</dbReference>
<feature type="domain" description="Phage terminase large subunit N-terminal" evidence="2">
    <location>
        <begin position="202"/>
        <end position="409"/>
    </location>
</feature>
<protein>
    <recommendedName>
        <fullName evidence="2">Phage terminase large subunit N-terminal domain-containing protein</fullName>
    </recommendedName>
</protein>
<comment type="caution">
    <text evidence="3">The sequence shown here is derived from an EMBL/GenBank/DDBJ whole genome shotgun (WGS) entry which is preliminary data.</text>
</comment>
<dbReference type="Gene3D" id="3.30.420.280">
    <property type="match status" value="1"/>
</dbReference>
<dbReference type="PANTHER" id="PTHR39184">
    <property type="match status" value="1"/>
</dbReference>
<organism evidence="3 4">
    <name type="scientific">Eggerthella lenta</name>
    <name type="common">Eubacterium lentum</name>
    <dbReference type="NCBI Taxonomy" id="84112"/>
    <lineage>
        <taxon>Bacteria</taxon>
        <taxon>Bacillati</taxon>
        <taxon>Actinomycetota</taxon>
        <taxon>Coriobacteriia</taxon>
        <taxon>Eggerthellales</taxon>
        <taxon>Eggerthellaceae</taxon>
        <taxon>Eggerthella</taxon>
    </lineage>
</organism>
<name>A0A369MN51_EGGLN</name>
<dbReference type="Proteomes" id="UP000253752">
    <property type="component" value="Unassembled WGS sequence"/>
</dbReference>
<dbReference type="PANTHER" id="PTHR39184:SF1">
    <property type="entry name" value="PBSX PHAGE TERMINASE LARGE SUBUNIT"/>
    <property type="match status" value="1"/>
</dbReference>
<dbReference type="Gene3D" id="3.40.50.300">
    <property type="entry name" value="P-loop containing nucleotide triphosphate hydrolases"/>
    <property type="match status" value="1"/>
</dbReference>
<reference evidence="3 4" key="1">
    <citation type="journal article" date="2018" name="Elife">
        <title>Discovery and characterization of a prevalent human gut bacterial enzyme sufficient for the inactivation of a family of plant toxins.</title>
        <authorList>
            <person name="Koppel N."/>
            <person name="Bisanz J.E."/>
            <person name="Pandelia M.E."/>
            <person name="Turnbaugh P.J."/>
            <person name="Balskus E.P."/>
        </authorList>
    </citation>
    <scope>NUCLEOTIDE SEQUENCE [LARGE SCALE GENOMIC DNA]</scope>
    <source>
        <strain evidence="3 4">MR1 #12</strain>
    </source>
</reference>
<dbReference type="InterPro" id="IPR052380">
    <property type="entry name" value="Viral_DNA_packaging_terminase"/>
</dbReference>
<dbReference type="Pfam" id="PF04466">
    <property type="entry name" value="Terminase_3"/>
    <property type="match status" value="1"/>
</dbReference>
<sequence length="613" mass="68217">MGAVRQGAGSRALAGVTSPPSCNVPTTCRHPPLRAPPSPSGGAHPCDAPGKMPGMANPENIEPHKIRSTSEAREKGRAGGLRSGARRRELASLKEAARLILSMDSASPKHNKAMELMGLDPDERTNAAAVTATMVMRAAEGDVKAYEALSKNMALLDSDRQAEREDAGSATRQAPPFDLSAAIAPTFCAVSRAVEAGIQEVVLKGGRGSAKSSYAYQKQLDVFLARPNAMWLCMRRYANTLRRSCYANVLWAIRKRGMTIGRSGEDADFTASVSPMEVVYNATGQKILFSGLDDPEKLKSITFDDPRKKIEILTWEEYSQFDPADVRNVEYSVLRADYGLEFKLFNPPPDAEHWANREAADKADDPAVLVHHSTWRDVPEEFLGARFVANAERMYRESPDAARNELDGECIELQGRVFRNVEERTITDEEIAEFGWIRRGLDWGYETDPWVLLDVAYDRKRRELVIYGEEWRHHMLNADTAAVVKEHLAERGSDGRPIRDEDGEPVFRRDLPANEVRCDIAERKSIADYRAYGINAVGASKRVPVADGIVWLKGRARIAIDRRRAPLAYQEFVRYRSLLDKDGRFAGYPDKDNHAIDAVRYAAFDLIADPSIP</sequence>